<dbReference type="AlphaFoldDB" id="A0A9W9UG56"/>
<feature type="compositionally biased region" description="Polar residues" evidence="1">
    <location>
        <begin position="99"/>
        <end position="119"/>
    </location>
</feature>
<evidence type="ECO:0000313" key="3">
    <source>
        <dbReference type="Proteomes" id="UP001147695"/>
    </source>
</evidence>
<dbReference type="Proteomes" id="UP001147695">
    <property type="component" value="Unassembled WGS sequence"/>
</dbReference>
<evidence type="ECO:0000313" key="2">
    <source>
        <dbReference type="EMBL" id="KAJ5335458.1"/>
    </source>
</evidence>
<reference evidence="2" key="1">
    <citation type="submission" date="2022-12" db="EMBL/GenBank/DDBJ databases">
        <authorList>
            <person name="Petersen C."/>
        </authorList>
    </citation>
    <scope>NUCLEOTIDE SEQUENCE</scope>
    <source>
        <strain evidence="2">IBT 35673</strain>
    </source>
</reference>
<comment type="caution">
    <text evidence="2">The sequence shown here is derived from an EMBL/GenBank/DDBJ whole genome shotgun (WGS) entry which is preliminary data.</text>
</comment>
<protein>
    <submittedName>
        <fullName evidence="2">Uncharacterized protein</fullName>
    </submittedName>
</protein>
<feature type="region of interest" description="Disordered" evidence="1">
    <location>
        <begin position="1"/>
        <end position="26"/>
    </location>
</feature>
<organism evidence="2 3">
    <name type="scientific">Penicillium brevicompactum</name>
    <dbReference type="NCBI Taxonomy" id="5074"/>
    <lineage>
        <taxon>Eukaryota</taxon>
        <taxon>Fungi</taxon>
        <taxon>Dikarya</taxon>
        <taxon>Ascomycota</taxon>
        <taxon>Pezizomycotina</taxon>
        <taxon>Eurotiomycetes</taxon>
        <taxon>Eurotiomycetidae</taxon>
        <taxon>Eurotiales</taxon>
        <taxon>Aspergillaceae</taxon>
        <taxon>Penicillium</taxon>
    </lineage>
</organism>
<feature type="compositionally biased region" description="Basic and acidic residues" evidence="1">
    <location>
        <begin position="8"/>
        <end position="18"/>
    </location>
</feature>
<dbReference type="EMBL" id="JAPZBQ010000004">
    <property type="protein sequence ID" value="KAJ5335458.1"/>
    <property type="molecule type" value="Genomic_DNA"/>
</dbReference>
<gene>
    <name evidence="2" type="ORF">N7452_007861</name>
</gene>
<reference evidence="2" key="2">
    <citation type="journal article" date="2023" name="IMA Fungus">
        <title>Comparative genomic study of the Penicillium genus elucidates a diverse pangenome and 15 lateral gene transfer events.</title>
        <authorList>
            <person name="Petersen C."/>
            <person name="Sorensen T."/>
            <person name="Nielsen M.R."/>
            <person name="Sondergaard T.E."/>
            <person name="Sorensen J.L."/>
            <person name="Fitzpatrick D.A."/>
            <person name="Frisvad J.C."/>
            <person name="Nielsen K.L."/>
        </authorList>
    </citation>
    <scope>NUCLEOTIDE SEQUENCE</scope>
    <source>
        <strain evidence="2">IBT 35673</strain>
    </source>
</reference>
<name>A0A9W9UG56_PENBR</name>
<sequence length="162" mass="16847">MPPKRRTSGSDRSSDDKNVFIPPERTMNAAQYAATARGSSTPATARADRATRAALLSTSNDKMSPPASNRAPVISPELLNTPVIKEEAIEPAPVVMASSAPTSQGPLLPASNTNMSSPASNHALAMSELLNPVVIKEEDMAEFGIGAHVPSVSSKTSPAAQK</sequence>
<feature type="region of interest" description="Disordered" evidence="1">
    <location>
        <begin position="98"/>
        <end position="119"/>
    </location>
</feature>
<accession>A0A9W9UG56</accession>
<proteinExistence type="predicted"/>
<evidence type="ECO:0000256" key="1">
    <source>
        <dbReference type="SAM" id="MobiDB-lite"/>
    </source>
</evidence>